<name>A0ABW0J6L9_9BURK</name>
<proteinExistence type="predicted"/>
<comment type="caution">
    <text evidence="1">The sequence shown here is derived from an EMBL/GenBank/DDBJ whole genome shotgun (WGS) entry which is preliminary data.</text>
</comment>
<keyword evidence="2" id="KW-1185">Reference proteome</keyword>
<dbReference type="RefSeq" id="WP_377710615.1">
    <property type="nucleotide sequence ID" value="NZ_JBHSMP010000010.1"/>
</dbReference>
<dbReference type="Proteomes" id="UP001596103">
    <property type="component" value="Unassembled WGS sequence"/>
</dbReference>
<sequence length="47" mass="5405">MRCPTAARIEHVRDNHAALDLELSAEEHAALDAYFRPPCTRQRLDML</sequence>
<organism evidence="1 2">
    <name type="scientific">Paraburkholderia denitrificans</name>
    <dbReference type="NCBI Taxonomy" id="694025"/>
    <lineage>
        <taxon>Bacteria</taxon>
        <taxon>Pseudomonadati</taxon>
        <taxon>Pseudomonadota</taxon>
        <taxon>Betaproteobacteria</taxon>
        <taxon>Burkholderiales</taxon>
        <taxon>Burkholderiaceae</taxon>
        <taxon>Paraburkholderia</taxon>
    </lineage>
</organism>
<reference evidence="2" key="1">
    <citation type="journal article" date="2019" name="Int. J. Syst. Evol. Microbiol.">
        <title>The Global Catalogue of Microorganisms (GCM) 10K type strain sequencing project: providing services to taxonomists for standard genome sequencing and annotation.</title>
        <authorList>
            <consortium name="The Broad Institute Genomics Platform"/>
            <consortium name="The Broad Institute Genome Sequencing Center for Infectious Disease"/>
            <person name="Wu L."/>
            <person name="Ma J."/>
        </authorList>
    </citation>
    <scope>NUCLEOTIDE SEQUENCE [LARGE SCALE GENOMIC DNA]</scope>
    <source>
        <strain evidence="2">CCUG 56042</strain>
    </source>
</reference>
<evidence type="ECO:0008006" key="3">
    <source>
        <dbReference type="Google" id="ProtNLM"/>
    </source>
</evidence>
<accession>A0ABW0J6L9</accession>
<evidence type="ECO:0000313" key="2">
    <source>
        <dbReference type="Proteomes" id="UP001596103"/>
    </source>
</evidence>
<evidence type="ECO:0000313" key="1">
    <source>
        <dbReference type="EMBL" id="MFC5428709.1"/>
    </source>
</evidence>
<gene>
    <name evidence="1" type="ORF">ACFPTO_07825</name>
</gene>
<protein>
    <recommendedName>
        <fullName evidence="3">Aldo/keto reductase</fullName>
    </recommendedName>
</protein>
<dbReference type="SUPFAM" id="SSF51430">
    <property type="entry name" value="NAD(P)-linked oxidoreductase"/>
    <property type="match status" value="1"/>
</dbReference>
<dbReference type="EMBL" id="JBHSMP010000010">
    <property type="protein sequence ID" value="MFC5428709.1"/>
    <property type="molecule type" value="Genomic_DNA"/>
</dbReference>
<dbReference type="InterPro" id="IPR036812">
    <property type="entry name" value="NAD(P)_OxRdtase_dom_sf"/>
</dbReference>